<dbReference type="PANTHER" id="PTHR47623">
    <property type="entry name" value="OS09G0287300 PROTEIN"/>
    <property type="match status" value="1"/>
</dbReference>
<reference evidence="3 4" key="1">
    <citation type="submission" date="2017-10" db="EMBL/GenBank/DDBJ databases">
        <title>The draft genome sequence of Lewinella marina KCTC 32374.</title>
        <authorList>
            <person name="Wang K."/>
        </authorList>
    </citation>
    <scope>NUCLEOTIDE SEQUENCE [LARGE SCALE GENOMIC DNA]</scope>
    <source>
        <strain evidence="3 4">MKG-38</strain>
    </source>
</reference>
<proteinExistence type="predicted"/>
<dbReference type="AlphaFoldDB" id="A0A2G0CKB9"/>
<dbReference type="CDD" id="cd07067">
    <property type="entry name" value="HP_PGM_like"/>
    <property type="match status" value="1"/>
</dbReference>
<name>A0A2G0CKB9_9BACT</name>
<dbReference type="Proteomes" id="UP000226437">
    <property type="component" value="Unassembled WGS sequence"/>
</dbReference>
<keyword evidence="4" id="KW-1185">Reference proteome</keyword>
<accession>A0A2G0CKB9</accession>
<feature type="region of interest" description="Disordered" evidence="2">
    <location>
        <begin position="16"/>
        <end position="35"/>
    </location>
</feature>
<dbReference type="EMBL" id="PDLO01000001">
    <property type="protein sequence ID" value="PHL00417.1"/>
    <property type="molecule type" value="Genomic_DNA"/>
</dbReference>
<evidence type="ECO:0000313" key="4">
    <source>
        <dbReference type="Proteomes" id="UP000226437"/>
    </source>
</evidence>
<protein>
    <submittedName>
        <fullName evidence="3">Phosphohistidine phosphatase</fullName>
    </submittedName>
</protein>
<dbReference type="Gene3D" id="3.40.50.1240">
    <property type="entry name" value="Phosphoglycerate mutase-like"/>
    <property type="match status" value="1"/>
</dbReference>
<dbReference type="RefSeq" id="WP_099105396.1">
    <property type="nucleotide sequence ID" value="NZ_JAATJF010000001.1"/>
</dbReference>
<gene>
    <name evidence="3" type="ORF">CGL56_05125</name>
</gene>
<sequence>MKQVYFVRHAKSSWADPNLKDHDRPLNSRGKRDAPDMAARLAKSGLKVDGILTSSAKRTRQTAKVFAEAFGLGKDRILKEKQLYHAGPRTIEKCVRQLPDDWNTVLVFGHNPGYTEVANHLRNDDYIGNVPTCGIVGSELKVKKWSDWEMARAQRSAYYYPKQKK</sequence>
<evidence type="ECO:0000313" key="3">
    <source>
        <dbReference type="EMBL" id="PHL00417.1"/>
    </source>
</evidence>
<dbReference type="Pfam" id="PF00300">
    <property type="entry name" value="His_Phos_1"/>
    <property type="match status" value="1"/>
</dbReference>
<evidence type="ECO:0000256" key="1">
    <source>
        <dbReference type="PIRSR" id="PIRSR613078-2"/>
    </source>
</evidence>
<evidence type="ECO:0000256" key="2">
    <source>
        <dbReference type="SAM" id="MobiDB-lite"/>
    </source>
</evidence>
<dbReference type="InterPro" id="IPR029033">
    <property type="entry name" value="His_PPase_superfam"/>
</dbReference>
<dbReference type="OrthoDB" id="9810154at2"/>
<comment type="caution">
    <text evidence="3">The sequence shown here is derived from an EMBL/GenBank/DDBJ whole genome shotgun (WGS) entry which is preliminary data.</text>
</comment>
<dbReference type="SMART" id="SM00855">
    <property type="entry name" value="PGAM"/>
    <property type="match status" value="1"/>
</dbReference>
<feature type="binding site" evidence="1">
    <location>
        <position position="58"/>
    </location>
    <ligand>
        <name>substrate</name>
    </ligand>
</feature>
<feature type="compositionally biased region" description="Basic and acidic residues" evidence="2">
    <location>
        <begin position="18"/>
        <end position="35"/>
    </location>
</feature>
<dbReference type="PANTHER" id="PTHR47623:SF1">
    <property type="entry name" value="OS09G0287300 PROTEIN"/>
    <property type="match status" value="1"/>
</dbReference>
<organism evidence="3 4">
    <name type="scientific">Neolewinella marina</name>
    <dbReference type="NCBI Taxonomy" id="438751"/>
    <lineage>
        <taxon>Bacteria</taxon>
        <taxon>Pseudomonadati</taxon>
        <taxon>Bacteroidota</taxon>
        <taxon>Saprospiria</taxon>
        <taxon>Saprospirales</taxon>
        <taxon>Lewinellaceae</taxon>
        <taxon>Neolewinella</taxon>
    </lineage>
</organism>
<dbReference type="InterPro" id="IPR013078">
    <property type="entry name" value="His_Pase_superF_clade-1"/>
</dbReference>
<dbReference type="SUPFAM" id="SSF53254">
    <property type="entry name" value="Phosphoglycerate mutase-like"/>
    <property type="match status" value="1"/>
</dbReference>